<gene>
    <name evidence="7" type="ORF">AMJ74_01060</name>
</gene>
<evidence type="ECO:0000256" key="2">
    <source>
        <dbReference type="ARBA" id="ARBA00022833"/>
    </source>
</evidence>
<feature type="binding site" evidence="5">
    <location>
        <begin position="252"/>
        <end position="255"/>
    </location>
    <ligand>
        <name>dihydroxyacetone phosphate</name>
        <dbReference type="ChEBI" id="CHEBI:57642"/>
    </ligand>
</feature>
<dbReference type="GO" id="GO:0030388">
    <property type="term" value="P:fructose 1,6-bisphosphate metabolic process"/>
    <property type="evidence" value="ECO:0007669"/>
    <property type="project" value="InterPro"/>
</dbReference>
<dbReference type="InterPro" id="IPR013785">
    <property type="entry name" value="Aldolase_TIM"/>
</dbReference>
<feature type="binding site" evidence="5">
    <location>
        <begin position="210"/>
        <end position="212"/>
    </location>
    <ligand>
        <name>dihydroxyacetone phosphate</name>
        <dbReference type="ChEBI" id="CHEBI:57642"/>
    </ligand>
</feature>
<feature type="active site" description="Proton donor" evidence="4">
    <location>
        <position position="81"/>
    </location>
</feature>
<feature type="binding site" evidence="6">
    <location>
        <position position="103"/>
    </location>
    <ligand>
        <name>Zn(2+)</name>
        <dbReference type="ChEBI" id="CHEBI:29105"/>
        <label>2</label>
    </ligand>
</feature>
<dbReference type="Gene3D" id="3.20.20.70">
    <property type="entry name" value="Aldolase class I"/>
    <property type="match status" value="1"/>
</dbReference>
<feature type="binding site" evidence="6">
    <location>
        <position position="82"/>
    </location>
    <ligand>
        <name>Zn(2+)</name>
        <dbReference type="ChEBI" id="CHEBI:29105"/>
        <label>1</label>
        <note>catalytic</note>
    </ligand>
</feature>
<dbReference type="CDD" id="cd00947">
    <property type="entry name" value="TBP_aldolase_IIB"/>
    <property type="match status" value="1"/>
</dbReference>
<keyword evidence="1 6" id="KW-0479">Metal-binding</keyword>
<protein>
    <recommendedName>
        <fullName evidence="9">Tagatose-bisphosphate aldolase</fullName>
    </recommendedName>
</protein>
<dbReference type="GO" id="GO:0006096">
    <property type="term" value="P:glycolytic process"/>
    <property type="evidence" value="ECO:0007669"/>
    <property type="project" value="InterPro"/>
</dbReference>
<dbReference type="PIRSF" id="PIRSF001359">
    <property type="entry name" value="F_bP_aldolase_II"/>
    <property type="match status" value="1"/>
</dbReference>
<dbReference type="GO" id="GO:0004332">
    <property type="term" value="F:fructose-bisphosphate aldolase activity"/>
    <property type="evidence" value="ECO:0007669"/>
    <property type="project" value="InterPro"/>
</dbReference>
<dbReference type="Proteomes" id="UP000050975">
    <property type="component" value="Unassembled WGS sequence"/>
</dbReference>
<proteinExistence type="predicted"/>
<dbReference type="InterPro" id="IPR011289">
    <property type="entry name" value="Fruc_bis_ald_class-2"/>
</dbReference>
<evidence type="ECO:0000256" key="3">
    <source>
        <dbReference type="ARBA" id="ARBA00023239"/>
    </source>
</evidence>
<dbReference type="EMBL" id="LJVE01000009">
    <property type="protein sequence ID" value="KPL15650.1"/>
    <property type="molecule type" value="Genomic_DNA"/>
</dbReference>
<sequence>MLVNLNHILPKARKKGYAVGAFNTSNLEITQAIITAAQTLNAPVILATSEKAIRYAGITNISEMIIGMSKRATIPVVLHLDHGSSYELCRECIKHGYTSVMIDASHLSFSDNVRLTRKVARHAHKYGVTVEAEIGRLAGIEDDLKVKKAEVIYTDPDEALRFVRQSRCDALAIAIGTSHGAYKFKGTPKLRIDILAEIAQKVNIPLVLHGASGVKIKWINRVNKYGGALEHARGVPDRLIRNAVKNGIAKINTDTDLRIGFTAGIREYLVKNPKVFDPRKITAAARDRIVEIVIDRIRVFGSDNRA</sequence>
<comment type="caution">
    <text evidence="7">The sequence shown here is derived from an EMBL/GenBank/DDBJ whole genome shotgun (WGS) entry which is preliminary data.</text>
</comment>
<feature type="binding site" evidence="6">
    <location>
        <position position="133"/>
    </location>
    <ligand>
        <name>Zn(2+)</name>
        <dbReference type="ChEBI" id="CHEBI:29105"/>
        <label>2</label>
    </ligand>
</feature>
<dbReference type="PANTHER" id="PTHR30304:SF0">
    <property type="entry name" value="D-TAGATOSE-1,6-BISPHOSPHATE ALDOLASE SUBUNIT GATY-RELATED"/>
    <property type="match status" value="1"/>
</dbReference>
<evidence type="ECO:0008006" key="9">
    <source>
        <dbReference type="Google" id="ProtNLM"/>
    </source>
</evidence>
<feature type="binding site" evidence="6">
    <location>
        <position position="179"/>
    </location>
    <ligand>
        <name>Zn(2+)</name>
        <dbReference type="ChEBI" id="CHEBI:29105"/>
        <label>1</label>
        <note>catalytic</note>
    </ligand>
</feature>
<dbReference type="NCBIfam" id="TIGR00167">
    <property type="entry name" value="cbbA"/>
    <property type="match status" value="1"/>
</dbReference>
<dbReference type="InterPro" id="IPR050246">
    <property type="entry name" value="Class_II_FBP_aldolase"/>
</dbReference>
<evidence type="ECO:0000256" key="6">
    <source>
        <dbReference type="PIRSR" id="PIRSR001359-3"/>
    </source>
</evidence>
<comment type="cofactor">
    <cofactor evidence="6">
        <name>Zn(2+)</name>
        <dbReference type="ChEBI" id="CHEBI:29105"/>
    </cofactor>
    <text evidence="6">Binds 2 Zn(2+) ions per subunit. One is catalytic and the other provides a structural contribution.</text>
</comment>
<feature type="binding site" evidence="6">
    <location>
        <position position="209"/>
    </location>
    <ligand>
        <name>Zn(2+)</name>
        <dbReference type="ChEBI" id="CHEBI:29105"/>
        <label>1</label>
        <note>catalytic</note>
    </ligand>
</feature>
<evidence type="ECO:0000256" key="5">
    <source>
        <dbReference type="PIRSR" id="PIRSR001359-2"/>
    </source>
</evidence>
<dbReference type="Pfam" id="PF01116">
    <property type="entry name" value="F_bP_aldolase"/>
    <property type="match status" value="1"/>
</dbReference>
<accession>A0A0S8K1E8</accession>
<evidence type="ECO:0000313" key="7">
    <source>
        <dbReference type="EMBL" id="KPL15650.1"/>
    </source>
</evidence>
<dbReference type="AlphaFoldDB" id="A0A0S8K1E8"/>
<evidence type="ECO:0000313" key="8">
    <source>
        <dbReference type="Proteomes" id="UP000050975"/>
    </source>
</evidence>
<dbReference type="PANTHER" id="PTHR30304">
    <property type="entry name" value="D-TAGATOSE-1,6-BISPHOSPHATE ALDOLASE"/>
    <property type="match status" value="1"/>
</dbReference>
<reference evidence="7 8" key="1">
    <citation type="journal article" date="2015" name="Microbiome">
        <title>Genomic resolution of linkages in carbon, nitrogen, and sulfur cycling among widespread estuary sediment bacteria.</title>
        <authorList>
            <person name="Baker B.J."/>
            <person name="Lazar C.S."/>
            <person name="Teske A.P."/>
            <person name="Dick G.J."/>
        </authorList>
    </citation>
    <scope>NUCLEOTIDE SEQUENCE [LARGE SCALE GENOMIC DNA]</scope>
    <source>
        <strain evidence="7">SM1_77</strain>
    </source>
</reference>
<dbReference type="InterPro" id="IPR000771">
    <property type="entry name" value="FBA_II"/>
</dbReference>
<evidence type="ECO:0000256" key="4">
    <source>
        <dbReference type="PIRSR" id="PIRSR001359-1"/>
    </source>
</evidence>
<keyword evidence="2 6" id="KW-0862">Zinc</keyword>
<dbReference type="SUPFAM" id="SSF51569">
    <property type="entry name" value="Aldolase"/>
    <property type="match status" value="1"/>
</dbReference>
<evidence type="ECO:0000256" key="1">
    <source>
        <dbReference type="ARBA" id="ARBA00022723"/>
    </source>
</evidence>
<keyword evidence="3" id="KW-0456">Lyase</keyword>
<dbReference type="GO" id="GO:0008270">
    <property type="term" value="F:zinc ion binding"/>
    <property type="evidence" value="ECO:0007669"/>
    <property type="project" value="InterPro"/>
</dbReference>
<organism evidence="7 8">
    <name type="scientific">candidate division WOR_3 bacterium SM1_77</name>
    <dbReference type="NCBI Taxonomy" id="1703778"/>
    <lineage>
        <taxon>Bacteria</taxon>
        <taxon>Bacteria division WOR-3</taxon>
    </lineage>
</organism>
<dbReference type="PATRIC" id="fig|1703778.3.peg.1070"/>
<dbReference type="NCBIfam" id="TIGR01859">
    <property type="entry name" value="fruc_bis_ald"/>
    <property type="match status" value="1"/>
</dbReference>
<feature type="binding site" evidence="5">
    <location>
        <position position="180"/>
    </location>
    <ligand>
        <name>dihydroxyacetone phosphate</name>
        <dbReference type="ChEBI" id="CHEBI:57642"/>
    </ligand>
</feature>
<name>A0A0S8K1E8_UNCW3</name>